<reference evidence="2" key="2">
    <citation type="journal article" date="2015" name="Fish Shellfish Immunol.">
        <title>Early steps in the European eel (Anguilla anguilla)-Vibrio vulnificus interaction in the gills: Role of the RtxA13 toxin.</title>
        <authorList>
            <person name="Callol A."/>
            <person name="Pajuelo D."/>
            <person name="Ebbesson L."/>
            <person name="Teles M."/>
            <person name="MacKenzie S."/>
            <person name="Amaro C."/>
        </authorList>
    </citation>
    <scope>NUCLEOTIDE SEQUENCE</scope>
</reference>
<reference evidence="2" key="1">
    <citation type="submission" date="2014-11" db="EMBL/GenBank/DDBJ databases">
        <authorList>
            <person name="Amaro Gonzalez C."/>
        </authorList>
    </citation>
    <scope>NUCLEOTIDE SEQUENCE</scope>
</reference>
<proteinExistence type="predicted"/>
<evidence type="ECO:0000313" key="2">
    <source>
        <dbReference type="EMBL" id="JAH30220.1"/>
    </source>
</evidence>
<feature type="region of interest" description="Disordered" evidence="1">
    <location>
        <begin position="74"/>
        <end position="93"/>
    </location>
</feature>
<sequence length="93" mass="10471">MQKDRNARPSETSSRSVGGTVGGLDNIIMNELEATAPDSYLLLLAAMQRGYCSLLILHADTICRPVHLKPFDEFNNEENGSCRKERKDKFTKR</sequence>
<accession>A0A0E9RP82</accession>
<dbReference type="AlphaFoldDB" id="A0A0E9RP82"/>
<evidence type="ECO:0000256" key="1">
    <source>
        <dbReference type="SAM" id="MobiDB-lite"/>
    </source>
</evidence>
<dbReference type="EMBL" id="GBXM01078357">
    <property type="protein sequence ID" value="JAH30220.1"/>
    <property type="molecule type" value="Transcribed_RNA"/>
</dbReference>
<feature type="compositionally biased region" description="Basic and acidic residues" evidence="1">
    <location>
        <begin position="80"/>
        <end position="93"/>
    </location>
</feature>
<protein>
    <submittedName>
        <fullName evidence="2">Uncharacterized protein</fullName>
    </submittedName>
</protein>
<feature type="region of interest" description="Disordered" evidence="1">
    <location>
        <begin position="1"/>
        <end position="22"/>
    </location>
</feature>
<organism evidence="2">
    <name type="scientific">Anguilla anguilla</name>
    <name type="common">European freshwater eel</name>
    <name type="synonym">Muraena anguilla</name>
    <dbReference type="NCBI Taxonomy" id="7936"/>
    <lineage>
        <taxon>Eukaryota</taxon>
        <taxon>Metazoa</taxon>
        <taxon>Chordata</taxon>
        <taxon>Craniata</taxon>
        <taxon>Vertebrata</taxon>
        <taxon>Euteleostomi</taxon>
        <taxon>Actinopterygii</taxon>
        <taxon>Neopterygii</taxon>
        <taxon>Teleostei</taxon>
        <taxon>Anguilliformes</taxon>
        <taxon>Anguillidae</taxon>
        <taxon>Anguilla</taxon>
    </lineage>
</organism>
<name>A0A0E9RP82_ANGAN</name>